<dbReference type="Proteomes" id="UP000269721">
    <property type="component" value="Unassembled WGS sequence"/>
</dbReference>
<proteinExistence type="predicted"/>
<keyword evidence="2" id="KW-1185">Reference proteome</keyword>
<organism evidence="1 2">
    <name type="scientific">Blyttiomyces helicus</name>
    <dbReference type="NCBI Taxonomy" id="388810"/>
    <lineage>
        <taxon>Eukaryota</taxon>
        <taxon>Fungi</taxon>
        <taxon>Fungi incertae sedis</taxon>
        <taxon>Chytridiomycota</taxon>
        <taxon>Chytridiomycota incertae sedis</taxon>
        <taxon>Chytridiomycetes</taxon>
        <taxon>Chytridiomycetes incertae sedis</taxon>
        <taxon>Blyttiomyces</taxon>
    </lineage>
</organism>
<name>A0A4V1IRD1_9FUNG</name>
<accession>A0A4V1IRD1</accession>
<evidence type="ECO:0000313" key="1">
    <source>
        <dbReference type="EMBL" id="RKO89637.1"/>
    </source>
</evidence>
<protein>
    <submittedName>
        <fullName evidence="1">Uncharacterized protein</fullName>
    </submittedName>
</protein>
<dbReference type="EMBL" id="KZ995977">
    <property type="protein sequence ID" value="RKO89637.1"/>
    <property type="molecule type" value="Genomic_DNA"/>
</dbReference>
<reference evidence="2" key="1">
    <citation type="journal article" date="2018" name="Nat. Microbiol.">
        <title>Leveraging single-cell genomics to expand the fungal tree of life.</title>
        <authorList>
            <person name="Ahrendt S.R."/>
            <person name="Quandt C.A."/>
            <person name="Ciobanu D."/>
            <person name="Clum A."/>
            <person name="Salamov A."/>
            <person name="Andreopoulos B."/>
            <person name="Cheng J.F."/>
            <person name="Woyke T."/>
            <person name="Pelin A."/>
            <person name="Henrissat B."/>
            <person name="Reynolds N.K."/>
            <person name="Benny G.L."/>
            <person name="Smith M.E."/>
            <person name="James T.Y."/>
            <person name="Grigoriev I.V."/>
        </authorList>
    </citation>
    <scope>NUCLEOTIDE SEQUENCE [LARGE SCALE GENOMIC DNA]</scope>
</reference>
<gene>
    <name evidence="1" type="ORF">BDK51DRAFT_28048</name>
</gene>
<dbReference type="AlphaFoldDB" id="A0A4V1IRD1"/>
<evidence type="ECO:0000313" key="2">
    <source>
        <dbReference type="Proteomes" id="UP000269721"/>
    </source>
</evidence>
<sequence>MEVRDSLNAEKRLKETSFFQTYHKCMETRTKSQAEILPVGGKLEKKWVDDEQEKTNQEQENYEVQILVDDEQEETNQEQKNYEAQIELFLKKHYDFTDDHCDYVLCQDINALFQKKKRMFGVNQIFEEIDSQVRYHSGQKLWKNENYYW</sequence>